<keyword evidence="4" id="KW-1185">Reference proteome</keyword>
<dbReference type="InterPro" id="IPR007159">
    <property type="entry name" value="SpoVT-AbrB_dom"/>
</dbReference>
<dbReference type="EMBL" id="CP000478">
    <property type="protein sequence ID" value="ABK18254.1"/>
    <property type="molecule type" value="Genomic_DNA"/>
</dbReference>
<dbReference type="OrthoDB" id="7160352at2"/>
<dbReference type="PROSITE" id="PS51740">
    <property type="entry name" value="SPOVT_ABRB"/>
    <property type="match status" value="1"/>
</dbReference>
<dbReference type="SMART" id="SM00966">
    <property type="entry name" value="SpoVT_AbrB"/>
    <property type="match status" value="1"/>
</dbReference>
<dbReference type="STRING" id="335543.Sfum_2576"/>
<dbReference type="InParanoid" id="A0LLF2"/>
<dbReference type="HOGENOM" id="CLU_1895154_0_0_7"/>
<organism evidence="3 4">
    <name type="scientific">Syntrophobacter fumaroxidans (strain DSM 10017 / MPOB)</name>
    <dbReference type="NCBI Taxonomy" id="335543"/>
    <lineage>
        <taxon>Bacteria</taxon>
        <taxon>Pseudomonadati</taxon>
        <taxon>Thermodesulfobacteriota</taxon>
        <taxon>Syntrophobacteria</taxon>
        <taxon>Syntrophobacterales</taxon>
        <taxon>Syntrophobacteraceae</taxon>
        <taxon>Syntrophobacter</taxon>
    </lineage>
</organism>
<dbReference type="Proteomes" id="UP000001784">
    <property type="component" value="Chromosome"/>
</dbReference>
<dbReference type="AlphaFoldDB" id="A0LLF2"/>
<dbReference type="KEGG" id="sfu:Sfum_2576"/>
<dbReference type="InterPro" id="IPR037914">
    <property type="entry name" value="SpoVT-AbrB_sf"/>
</dbReference>
<accession>A0LLF2</accession>
<evidence type="ECO:0000256" key="1">
    <source>
        <dbReference type="PROSITE-ProRule" id="PRU01076"/>
    </source>
</evidence>
<dbReference type="Gene3D" id="2.10.260.10">
    <property type="match status" value="1"/>
</dbReference>
<dbReference type="NCBIfam" id="TIGR01439">
    <property type="entry name" value="lp_hng_hel_AbrB"/>
    <property type="match status" value="1"/>
</dbReference>
<dbReference type="eggNOG" id="COG2002">
    <property type="taxonomic scope" value="Bacteria"/>
</dbReference>
<evidence type="ECO:0000313" key="3">
    <source>
        <dbReference type="EMBL" id="ABK18254.1"/>
    </source>
</evidence>
<evidence type="ECO:0000313" key="4">
    <source>
        <dbReference type="Proteomes" id="UP000001784"/>
    </source>
</evidence>
<dbReference type="GO" id="GO:0003677">
    <property type="term" value="F:DNA binding"/>
    <property type="evidence" value="ECO:0007669"/>
    <property type="project" value="UniProtKB-UniRule"/>
</dbReference>
<name>A0LLF2_SYNFM</name>
<feature type="domain" description="SpoVT-AbrB" evidence="2">
    <location>
        <begin position="53"/>
        <end position="98"/>
    </location>
</feature>
<dbReference type="Pfam" id="PF04014">
    <property type="entry name" value="MazE_antitoxin"/>
    <property type="match status" value="1"/>
</dbReference>
<evidence type="ECO:0000259" key="2">
    <source>
        <dbReference type="PROSITE" id="PS51740"/>
    </source>
</evidence>
<dbReference type="SUPFAM" id="SSF89447">
    <property type="entry name" value="AbrB/MazE/MraZ-like"/>
    <property type="match status" value="1"/>
</dbReference>
<sequence>MGPRVRNSNRDATGRILGRRFSSGIGTVVYCHTLFCYTWRENVSQNQGGKTRVPVVKTSSKGQIVIPKELREKLGIGAGRKLLLRLVGNHMEIVPLPDEPVKALRGILKAETSLAAELLEERRRDDAIDEKRHV</sequence>
<gene>
    <name evidence="3" type="ordered locus">Sfum_2576</name>
</gene>
<keyword evidence="1" id="KW-0238">DNA-binding</keyword>
<reference evidence="3 4" key="1">
    <citation type="submission" date="2006-10" db="EMBL/GenBank/DDBJ databases">
        <title>Complete sequence of Syntrophobacter fumaroxidans MPOB.</title>
        <authorList>
            <consortium name="US DOE Joint Genome Institute"/>
            <person name="Copeland A."/>
            <person name="Lucas S."/>
            <person name="Lapidus A."/>
            <person name="Barry K."/>
            <person name="Detter J.C."/>
            <person name="Glavina del Rio T."/>
            <person name="Hammon N."/>
            <person name="Israni S."/>
            <person name="Pitluck S."/>
            <person name="Goltsman E.G."/>
            <person name="Martinez M."/>
            <person name="Schmutz J."/>
            <person name="Larimer F."/>
            <person name="Land M."/>
            <person name="Hauser L."/>
            <person name="Kyrpides N."/>
            <person name="Kim E."/>
            <person name="Boone D.R."/>
            <person name="Brockman F."/>
            <person name="Culley D."/>
            <person name="Ferry J."/>
            <person name="Gunsalus R."/>
            <person name="McInerney M.J."/>
            <person name="Morrison M."/>
            <person name="Plugge C."/>
            <person name="Rohlin L."/>
            <person name="Scholten J."/>
            <person name="Sieber J."/>
            <person name="Stams A.J.M."/>
            <person name="Worm P."/>
            <person name="Henstra A.M."/>
            <person name="Richardson P."/>
        </authorList>
    </citation>
    <scope>NUCLEOTIDE SEQUENCE [LARGE SCALE GENOMIC DNA]</scope>
    <source>
        <strain evidence="4">DSM 10017 / MPOB</strain>
    </source>
</reference>
<proteinExistence type="predicted"/>
<protein>
    <submittedName>
        <fullName evidence="3">Transcriptional regulator, AbrB family</fullName>
    </submittedName>
</protein>